<evidence type="ECO:0000313" key="11">
    <source>
        <dbReference type="Proteomes" id="UP001054252"/>
    </source>
</evidence>
<dbReference type="Proteomes" id="UP001054252">
    <property type="component" value="Unassembled WGS sequence"/>
</dbReference>
<dbReference type="EMBL" id="BPVZ01000093">
    <property type="protein sequence ID" value="GKV32016.1"/>
    <property type="molecule type" value="Genomic_DNA"/>
</dbReference>
<evidence type="ECO:0000256" key="3">
    <source>
        <dbReference type="ARBA" id="ARBA00022448"/>
    </source>
</evidence>
<dbReference type="Gene3D" id="1.20.1280.290">
    <property type="match status" value="1"/>
</dbReference>
<organism evidence="10 11">
    <name type="scientific">Rubroshorea leprosula</name>
    <dbReference type="NCBI Taxonomy" id="152421"/>
    <lineage>
        <taxon>Eukaryota</taxon>
        <taxon>Viridiplantae</taxon>
        <taxon>Streptophyta</taxon>
        <taxon>Embryophyta</taxon>
        <taxon>Tracheophyta</taxon>
        <taxon>Spermatophyta</taxon>
        <taxon>Magnoliopsida</taxon>
        <taxon>eudicotyledons</taxon>
        <taxon>Gunneridae</taxon>
        <taxon>Pentapetalae</taxon>
        <taxon>rosids</taxon>
        <taxon>malvids</taxon>
        <taxon>Malvales</taxon>
        <taxon>Dipterocarpaceae</taxon>
        <taxon>Rubroshorea</taxon>
    </lineage>
</organism>
<dbReference type="FunFam" id="1.20.1280.290:FF:000001">
    <property type="entry name" value="Bidirectional sugar transporter SWEET"/>
    <property type="match status" value="1"/>
</dbReference>
<dbReference type="AlphaFoldDB" id="A0AAV5L493"/>
<proteinExistence type="inferred from homology"/>
<evidence type="ECO:0000256" key="4">
    <source>
        <dbReference type="ARBA" id="ARBA00022597"/>
    </source>
</evidence>
<reference evidence="10 11" key="1">
    <citation type="journal article" date="2021" name="Commun. Biol.">
        <title>The genome of Shorea leprosula (Dipterocarpaceae) highlights the ecological relevance of drought in aseasonal tropical rainforests.</title>
        <authorList>
            <person name="Ng K.K.S."/>
            <person name="Kobayashi M.J."/>
            <person name="Fawcett J.A."/>
            <person name="Hatakeyama M."/>
            <person name="Paape T."/>
            <person name="Ng C.H."/>
            <person name="Ang C.C."/>
            <person name="Tnah L.H."/>
            <person name="Lee C.T."/>
            <person name="Nishiyama T."/>
            <person name="Sese J."/>
            <person name="O'Brien M.J."/>
            <person name="Copetti D."/>
            <person name="Mohd Noor M.I."/>
            <person name="Ong R.C."/>
            <person name="Putra M."/>
            <person name="Sireger I.Z."/>
            <person name="Indrioko S."/>
            <person name="Kosugi Y."/>
            <person name="Izuno A."/>
            <person name="Isagi Y."/>
            <person name="Lee S.L."/>
            <person name="Shimizu K.K."/>
        </authorList>
    </citation>
    <scope>NUCLEOTIDE SEQUENCE [LARGE SCALE GENOMIC DNA]</scope>
    <source>
        <strain evidence="10">214</strain>
    </source>
</reference>
<feature type="transmembrane region" description="Helical" evidence="9">
    <location>
        <begin position="6"/>
        <end position="27"/>
    </location>
</feature>
<keyword evidence="7 9" id="KW-1133">Transmembrane helix</keyword>
<evidence type="ECO:0000256" key="5">
    <source>
        <dbReference type="ARBA" id="ARBA00022692"/>
    </source>
</evidence>
<evidence type="ECO:0000256" key="9">
    <source>
        <dbReference type="SAM" id="Phobius"/>
    </source>
</evidence>
<evidence type="ECO:0000256" key="2">
    <source>
        <dbReference type="ARBA" id="ARBA00007809"/>
    </source>
</evidence>
<dbReference type="GO" id="GO:0051119">
    <property type="term" value="F:sugar transmembrane transporter activity"/>
    <property type="evidence" value="ECO:0007669"/>
    <property type="project" value="InterPro"/>
</dbReference>
<comment type="subcellular location">
    <subcellularLocation>
        <location evidence="1">Endomembrane system</location>
        <topology evidence="1">Multi-pass membrane protein</topology>
    </subcellularLocation>
</comment>
<dbReference type="InterPro" id="IPR004316">
    <property type="entry name" value="SWEET_rpt"/>
</dbReference>
<dbReference type="PANTHER" id="PTHR10791">
    <property type="entry name" value="RAG1-ACTIVATING PROTEIN 1"/>
    <property type="match status" value="1"/>
</dbReference>
<evidence type="ECO:0000256" key="7">
    <source>
        <dbReference type="ARBA" id="ARBA00022989"/>
    </source>
</evidence>
<keyword evidence="6" id="KW-0677">Repeat</keyword>
<evidence type="ECO:0000313" key="10">
    <source>
        <dbReference type="EMBL" id="GKV32016.1"/>
    </source>
</evidence>
<keyword evidence="8 9" id="KW-0472">Membrane</keyword>
<evidence type="ECO:0000256" key="6">
    <source>
        <dbReference type="ARBA" id="ARBA00022737"/>
    </source>
</evidence>
<evidence type="ECO:0000256" key="8">
    <source>
        <dbReference type="ARBA" id="ARBA00023136"/>
    </source>
</evidence>
<keyword evidence="3" id="KW-0813">Transport</keyword>
<accession>A0AAV5L493</accession>
<dbReference type="InterPro" id="IPR047664">
    <property type="entry name" value="SWEET"/>
</dbReference>
<comment type="similarity">
    <text evidence="2">Belongs to the SWEET sugar transporter family.</text>
</comment>
<comment type="caution">
    <text evidence="10">The sequence shown here is derived from an EMBL/GenBank/DDBJ whole genome shotgun (WGS) entry which is preliminary data.</text>
</comment>
<evidence type="ECO:0000256" key="1">
    <source>
        <dbReference type="ARBA" id="ARBA00004127"/>
    </source>
</evidence>
<keyword evidence="11" id="KW-1185">Reference proteome</keyword>
<name>A0AAV5L493_9ROSI</name>
<sequence length="145" mass="15671">MASLSFIIGIIGNLISILVFASPIKTFWKVVKKKSIENYKAVSYITTLLSTSLWTFYGLLKPGGLLVATVNGAGTILQLIYVILFIIYAPKDKKIKTAKLVALLDVGFVGAVIVVTLFAMHGSNLRLTFVGIVCARLTIGMYASP</sequence>
<feature type="transmembrane region" description="Helical" evidence="9">
    <location>
        <begin position="65"/>
        <end position="88"/>
    </location>
</feature>
<gene>
    <name evidence="10" type="ORF">SLEP1_g40655</name>
</gene>
<feature type="transmembrane region" description="Helical" evidence="9">
    <location>
        <begin position="100"/>
        <end position="119"/>
    </location>
</feature>
<dbReference type="Pfam" id="PF03083">
    <property type="entry name" value="MtN3_slv"/>
    <property type="match status" value="1"/>
</dbReference>
<dbReference type="PANTHER" id="PTHR10791:SF142">
    <property type="entry name" value="BIDIRECTIONAL SUGAR TRANSPORTER SWEET16"/>
    <property type="match status" value="1"/>
</dbReference>
<keyword evidence="5 9" id="KW-0812">Transmembrane</keyword>
<keyword evidence="4" id="KW-0762">Sugar transport</keyword>
<dbReference type="GO" id="GO:0012505">
    <property type="term" value="C:endomembrane system"/>
    <property type="evidence" value="ECO:0007669"/>
    <property type="project" value="UniProtKB-SubCell"/>
</dbReference>
<dbReference type="GO" id="GO:0016020">
    <property type="term" value="C:membrane"/>
    <property type="evidence" value="ECO:0007669"/>
    <property type="project" value="InterPro"/>
</dbReference>
<feature type="transmembrane region" description="Helical" evidence="9">
    <location>
        <begin position="39"/>
        <end position="59"/>
    </location>
</feature>
<protein>
    <submittedName>
        <fullName evidence="10">Uncharacterized protein</fullName>
    </submittedName>
</protein>